<dbReference type="Proteomes" id="UP001362999">
    <property type="component" value="Unassembled WGS sequence"/>
</dbReference>
<keyword evidence="4" id="KW-1185">Reference proteome</keyword>
<feature type="domain" description="RPN1 N-terminal" evidence="2">
    <location>
        <begin position="1"/>
        <end position="176"/>
    </location>
</feature>
<dbReference type="GO" id="GO:0043161">
    <property type="term" value="P:proteasome-mediated ubiquitin-dependent protein catabolic process"/>
    <property type="evidence" value="ECO:0007669"/>
    <property type="project" value="TreeGrafter"/>
</dbReference>
<evidence type="ECO:0000259" key="2">
    <source>
        <dbReference type="Pfam" id="PF17781"/>
    </source>
</evidence>
<proteinExistence type="predicted"/>
<dbReference type="Pfam" id="PF17781">
    <property type="entry name" value="RPN1_RPN2_N"/>
    <property type="match status" value="1"/>
</dbReference>
<dbReference type="PANTHER" id="PTHR10943">
    <property type="entry name" value="26S PROTEASOME NON-ATPASE REGULATORY SUBUNIT"/>
    <property type="match status" value="1"/>
</dbReference>
<dbReference type="GO" id="GO:0008540">
    <property type="term" value="C:proteasome regulatory particle, base subcomplex"/>
    <property type="evidence" value="ECO:0007669"/>
    <property type="project" value="TreeGrafter"/>
</dbReference>
<accession>A0AAW0C888</accession>
<dbReference type="GO" id="GO:0005634">
    <property type="term" value="C:nucleus"/>
    <property type="evidence" value="ECO:0007669"/>
    <property type="project" value="TreeGrafter"/>
</dbReference>
<sequence length="274" mass="30884">MTSVPKPLKFLQPLYPWPASDDKSLFADILSVLAMTYSDTQSRGTLRYRLLASPLRPERSPLADPGTWVHEYVRHLAAELGDEYTFRETEVDDAPTPEAGKDVAPEKPPMPGTIDDLRSLAKECAVFLIGHNAEPDAVDLLEEMEIVDGTAHLVDDDTFNRVCQYMIRCVNLLPHRTTSPSYGQHTRYKYSTANSLKPLPSQYGLVTPHSFGKTSTHPETPFLLARAQIPIKWLRTPSANPDEEIDIEDEFPEDLFRYLQSIPFQNEQRNGGVT</sequence>
<protein>
    <recommendedName>
        <fullName evidence="2">RPN1 N-terminal domain-containing protein</fullName>
    </recommendedName>
</protein>
<reference evidence="3 4" key="1">
    <citation type="journal article" date="2024" name="J Genomics">
        <title>Draft genome sequencing and assembly of Favolaschia claudopus CIRM-BRFM 2984 isolated from oak limbs.</title>
        <authorList>
            <person name="Navarro D."/>
            <person name="Drula E."/>
            <person name="Chaduli D."/>
            <person name="Cazenave R."/>
            <person name="Ahrendt S."/>
            <person name="Wang J."/>
            <person name="Lipzen A."/>
            <person name="Daum C."/>
            <person name="Barry K."/>
            <person name="Grigoriev I.V."/>
            <person name="Favel A."/>
            <person name="Rosso M.N."/>
            <person name="Martin F."/>
        </authorList>
    </citation>
    <scope>NUCLEOTIDE SEQUENCE [LARGE SCALE GENOMIC DNA]</scope>
    <source>
        <strain evidence="3 4">CIRM-BRFM 2984</strain>
    </source>
</reference>
<evidence type="ECO:0000256" key="1">
    <source>
        <dbReference type="ARBA" id="ARBA00022737"/>
    </source>
</evidence>
<dbReference type="EMBL" id="JAWWNJ010000020">
    <property type="protein sequence ID" value="KAK7034880.1"/>
    <property type="molecule type" value="Genomic_DNA"/>
</dbReference>
<keyword evidence="1" id="KW-0677">Repeat</keyword>
<organism evidence="3 4">
    <name type="scientific">Favolaschia claudopus</name>
    <dbReference type="NCBI Taxonomy" id="2862362"/>
    <lineage>
        <taxon>Eukaryota</taxon>
        <taxon>Fungi</taxon>
        <taxon>Dikarya</taxon>
        <taxon>Basidiomycota</taxon>
        <taxon>Agaricomycotina</taxon>
        <taxon>Agaricomycetes</taxon>
        <taxon>Agaricomycetidae</taxon>
        <taxon>Agaricales</taxon>
        <taxon>Marasmiineae</taxon>
        <taxon>Mycenaceae</taxon>
        <taxon>Favolaschia</taxon>
    </lineage>
</organism>
<evidence type="ECO:0000313" key="4">
    <source>
        <dbReference type="Proteomes" id="UP001362999"/>
    </source>
</evidence>
<evidence type="ECO:0000313" key="3">
    <source>
        <dbReference type="EMBL" id="KAK7034880.1"/>
    </source>
</evidence>
<dbReference type="AlphaFoldDB" id="A0AAW0C888"/>
<gene>
    <name evidence="3" type="ORF">R3P38DRAFT_3493221</name>
</gene>
<dbReference type="PANTHER" id="PTHR10943:SF1">
    <property type="entry name" value="26S PROTEASOME NON-ATPASE REGULATORY SUBUNIT 2"/>
    <property type="match status" value="1"/>
</dbReference>
<comment type="caution">
    <text evidence="3">The sequence shown here is derived from an EMBL/GenBank/DDBJ whole genome shotgun (WGS) entry which is preliminary data.</text>
</comment>
<name>A0AAW0C888_9AGAR</name>
<dbReference type="GO" id="GO:0034515">
    <property type="term" value="C:proteasome storage granule"/>
    <property type="evidence" value="ECO:0007669"/>
    <property type="project" value="TreeGrafter"/>
</dbReference>
<dbReference type="InterPro" id="IPR040892">
    <property type="entry name" value="RPN1_N"/>
</dbReference>